<dbReference type="PANTHER" id="PTHR47481:SF31">
    <property type="entry name" value="OS01G0873500 PROTEIN"/>
    <property type="match status" value="1"/>
</dbReference>
<evidence type="ECO:0008006" key="3">
    <source>
        <dbReference type="Google" id="ProtNLM"/>
    </source>
</evidence>
<reference evidence="1" key="1">
    <citation type="submission" date="2020-01" db="EMBL/GenBank/DDBJ databases">
        <authorList>
            <person name="Mishra B."/>
        </authorList>
    </citation>
    <scope>NUCLEOTIDE SEQUENCE [LARGE SCALE GENOMIC DNA]</scope>
</reference>
<keyword evidence="2" id="KW-1185">Reference proteome</keyword>
<sequence length="331" mass="37763">MEPTLGRFEMEKFTGKEDFGMWKYKLLGQLEIQGKTKKAAQDLRVRNLLGTCLSDVILRKVMDSPTSRDMWLALEEEYQAKSLPNRIYLKQQFASFRMDENKNLEDNLDTFLKLIADLASLKITISDEDQAIQLLTSLPPAYEQLVHTLKESLVLRDSMLKTEEGLRSGMMVKTRERLRIREEDLSLETKMARKVPVSFVARRVIGRECPMRGQKQNESSSVNTVAEIKQPLVLTVSSQYTKDEWVMDSGYGSVVILTDVRYMPDMSRNLISYGMLEKSGCTYTGENYKVTFFKDGQKVITGNIDGLYFLQGTVSKGDVNVIDPKNNLTSL</sequence>
<evidence type="ECO:0000313" key="1">
    <source>
        <dbReference type="EMBL" id="CAA7014733.1"/>
    </source>
</evidence>
<evidence type="ECO:0000313" key="2">
    <source>
        <dbReference type="Proteomes" id="UP000467841"/>
    </source>
</evidence>
<name>A0A6D2HKJ8_9BRAS</name>
<organism evidence="1 2">
    <name type="scientific">Microthlaspi erraticum</name>
    <dbReference type="NCBI Taxonomy" id="1685480"/>
    <lineage>
        <taxon>Eukaryota</taxon>
        <taxon>Viridiplantae</taxon>
        <taxon>Streptophyta</taxon>
        <taxon>Embryophyta</taxon>
        <taxon>Tracheophyta</taxon>
        <taxon>Spermatophyta</taxon>
        <taxon>Magnoliopsida</taxon>
        <taxon>eudicotyledons</taxon>
        <taxon>Gunneridae</taxon>
        <taxon>Pentapetalae</taxon>
        <taxon>rosids</taxon>
        <taxon>malvids</taxon>
        <taxon>Brassicales</taxon>
        <taxon>Brassicaceae</taxon>
        <taxon>Coluteocarpeae</taxon>
        <taxon>Microthlaspi</taxon>
    </lineage>
</organism>
<dbReference type="Pfam" id="PF14223">
    <property type="entry name" value="Retrotran_gag_2"/>
    <property type="match status" value="1"/>
</dbReference>
<dbReference type="AlphaFoldDB" id="A0A6D2HKJ8"/>
<dbReference type="EMBL" id="CACVBM020000111">
    <property type="protein sequence ID" value="CAA7014733.1"/>
    <property type="molecule type" value="Genomic_DNA"/>
</dbReference>
<proteinExistence type="predicted"/>
<accession>A0A6D2HKJ8</accession>
<dbReference type="PANTHER" id="PTHR47481">
    <property type="match status" value="1"/>
</dbReference>
<protein>
    <recommendedName>
        <fullName evidence="3">Retrovirus-related Pol polyprotein from transposon TNT 1-94</fullName>
    </recommendedName>
</protein>
<dbReference type="Proteomes" id="UP000467841">
    <property type="component" value="Unassembled WGS sequence"/>
</dbReference>
<comment type="caution">
    <text evidence="1">The sequence shown here is derived from an EMBL/GenBank/DDBJ whole genome shotgun (WGS) entry which is preliminary data.</text>
</comment>
<dbReference type="OrthoDB" id="1742531at2759"/>
<gene>
    <name evidence="1" type="ORF">MERR_LOCUS1968</name>
</gene>